<dbReference type="Pfam" id="PF00908">
    <property type="entry name" value="dTDP_sugar_isom"/>
    <property type="match status" value="1"/>
</dbReference>
<gene>
    <name evidence="3" type="ORF">CEO22_88</name>
</gene>
<proteinExistence type="predicted"/>
<evidence type="ECO:0000256" key="2">
    <source>
        <dbReference type="PIRSR" id="PIRSR600888-3"/>
    </source>
</evidence>
<dbReference type="GO" id="GO:0019305">
    <property type="term" value="P:dTDP-rhamnose biosynthetic process"/>
    <property type="evidence" value="ECO:0007669"/>
    <property type="project" value="TreeGrafter"/>
</dbReference>
<dbReference type="Proteomes" id="UP000316253">
    <property type="component" value="Unassembled WGS sequence"/>
</dbReference>
<dbReference type="Gene3D" id="2.60.120.10">
    <property type="entry name" value="Jelly Rolls"/>
    <property type="match status" value="1"/>
</dbReference>
<protein>
    <submittedName>
        <fullName evidence="3">dTDP-4-dehydrorhamnose 3,5-epimerase</fullName>
    </submittedName>
</protein>
<dbReference type="GO" id="GO:0008830">
    <property type="term" value="F:dTDP-4-dehydrorhamnose 3,5-epimerase activity"/>
    <property type="evidence" value="ECO:0007669"/>
    <property type="project" value="InterPro"/>
</dbReference>
<reference evidence="3 4" key="1">
    <citation type="submission" date="2017-08" db="EMBL/GenBank/DDBJ databases">
        <title>Mechanisms for carbon and nitrogen cycling indicate functional differentiation within the Candidate Phyla Radiation.</title>
        <authorList>
            <person name="Danczak R.E."/>
            <person name="Johnston M.D."/>
            <person name="Kenah C."/>
            <person name="Slattery M."/>
            <person name="Wrighton K.C."/>
            <person name="Wilkins M.J."/>
        </authorList>
    </citation>
    <scope>NUCLEOTIDE SEQUENCE [LARGE SCALE GENOMIC DNA]</scope>
    <source>
        <strain evidence="3">Gr01-1014_85</strain>
    </source>
</reference>
<dbReference type="PANTHER" id="PTHR21047:SF2">
    <property type="entry name" value="THYMIDINE DIPHOSPHO-4-KETO-RHAMNOSE 3,5-EPIMERASE"/>
    <property type="match status" value="1"/>
</dbReference>
<dbReference type="EMBL" id="VMFD01000005">
    <property type="protein sequence ID" value="TSC66487.1"/>
    <property type="molecule type" value="Genomic_DNA"/>
</dbReference>
<name>A0A554JDM1_9BACT</name>
<sequence>MSQTLPINLTPKAKSALSTQSYAAATVLDGVMTHDLPHFIDDGGTFIEVARLTDGWHDWLPETQAKQVSFSQMSPGVIKGFHLHFHQDDVWFIPPSSLMLIGLYDARQDSKTAGLSQRLVLGGGKARLLKIPRGVAHGVRNVGNQDGFIFYFVSQQFDAKAPDEHRLPFDFLGADFFELTKG</sequence>
<evidence type="ECO:0000313" key="3">
    <source>
        <dbReference type="EMBL" id="TSC66487.1"/>
    </source>
</evidence>
<dbReference type="GO" id="GO:0005829">
    <property type="term" value="C:cytosol"/>
    <property type="evidence" value="ECO:0007669"/>
    <property type="project" value="TreeGrafter"/>
</dbReference>
<evidence type="ECO:0000313" key="4">
    <source>
        <dbReference type="Proteomes" id="UP000316253"/>
    </source>
</evidence>
<accession>A0A554JDM1</accession>
<evidence type="ECO:0000256" key="1">
    <source>
        <dbReference type="PIRSR" id="PIRSR600888-1"/>
    </source>
</evidence>
<feature type="active site" description="Proton acceptor" evidence="1">
    <location>
        <position position="82"/>
    </location>
</feature>
<dbReference type="InterPro" id="IPR011051">
    <property type="entry name" value="RmlC_Cupin_sf"/>
</dbReference>
<comment type="caution">
    <text evidence="3">The sequence shown here is derived from an EMBL/GenBank/DDBJ whole genome shotgun (WGS) entry which is preliminary data.</text>
</comment>
<organism evidence="3 4">
    <name type="scientific">Candidatus Berkelbacteria bacterium Gr01-1014_85</name>
    <dbReference type="NCBI Taxonomy" id="2017150"/>
    <lineage>
        <taxon>Bacteria</taxon>
        <taxon>Candidatus Berkelbacteria</taxon>
    </lineage>
</organism>
<dbReference type="InterPro" id="IPR014710">
    <property type="entry name" value="RmlC-like_jellyroll"/>
</dbReference>
<feature type="active site" description="Proton donor" evidence="1">
    <location>
        <position position="151"/>
    </location>
</feature>
<dbReference type="InterPro" id="IPR000888">
    <property type="entry name" value="RmlC-like"/>
</dbReference>
<dbReference type="SUPFAM" id="SSF51182">
    <property type="entry name" value="RmlC-like cupins"/>
    <property type="match status" value="1"/>
</dbReference>
<dbReference type="GO" id="GO:0000271">
    <property type="term" value="P:polysaccharide biosynthetic process"/>
    <property type="evidence" value="ECO:0007669"/>
    <property type="project" value="TreeGrafter"/>
</dbReference>
<feature type="site" description="Participates in a stacking interaction with the thymidine ring of dTDP-4-oxo-6-deoxyglucose" evidence="2">
    <location>
        <position position="157"/>
    </location>
</feature>
<dbReference type="AlphaFoldDB" id="A0A554JDM1"/>
<dbReference type="PANTHER" id="PTHR21047">
    <property type="entry name" value="DTDP-6-DEOXY-D-GLUCOSE-3,5 EPIMERASE"/>
    <property type="match status" value="1"/>
</dbReference>